<feature type="signal peptide" evidence="5">
    <location>
        <begin position="1"/>
        <end position="22"/>
    </location>
</feature>
<keyword evidence="2" id="KW-0479">Metal-binding</keyword>
<dbReference type="InterPro" id="IPR050738">
    <property type="entry name" value="Sulfatase"/>
</dbReference>
<gene>
    <name evidence="7" type="ORF">JIN83_09450</name>
</gene>
<organism evidence="7 8">
    <name type="scientific">Oceaniferula flava</name>
    <dbReference type="NCBI Taxonomy" id="2800421"/>
    <lineage>
        <taxon>Bacteria</taxon>
        <taxon>Pseudomonadati</taxon>
        <taxon>Verrucomicrobiota</taxon>
        <taxon>Verrucomicrobiia</taxon>
        <taxon>Verrucomicrobiales</taxon>
        <taxon>Verrucomicrobiaceae</taxon>
        <taxon>Oceaniferula</taxon>
    </lineage>
</organism>
<keyword evidence="5" id="KW-0732">Signal</keyword>
<dbReference type="AlphaFoldDB" id="A0AAE2SDW1"/>
<dbReference type="CDD" id="cd16143">
    <property type="entry name" value="ARS_like"/>
    <property type="match status" value="1"/>
</dbReference>
<dbReference type="PROSITE" id="PS00523">
    <property type="entry name" value="SULFATASE_1"/>
    <property type="match status" value="1"/>
</dbReference>
<keyword evidence="4" id="KW-0106">Calcium</keyword>
<accession>A0AAE2SDW1</accession>
<protein>
    <submittedName>
        <fullName evidence="7">Arylsulfatase</fullName>
    </submittedName>
</protein>
<evidence type="ECO:0000313" key="7">
    <source>
        <dbReference type="EMBL" id="MBK1855182.1"/>
    </source>
</evidence>
<dbReference type="InterPro" id="IPR017850">
    <property type="entry name" value="Alkaline_phosphatase_core_sf"/>
</dbReference>
<dbReference type="EMBL" id="JAENIG010000005">
    <property type="protein sequence ID" value="MBK1855182.1"/>
    <property type="molecule type" value="Genomic_DNA"/>
</dbReference>
<feature type="domain" description="Sulfatase N-terminal" evidence="6">
    <location>
        <begin position="26"/>
        <end position="371"/>
    </location>
</feature>
<dbReference type="SUPFAM" id="SSF53649">
    <property type="entry name" value="Alkaline phosphatase-like"/>
    <property type="match status" value="1"/>
</dbReference>
<dbReference type="Gene3D" id="3.40.720.10">
    <property type="entry name" value="Alkaline Phosphatase, subunit A"/>
    <property type="match status" value="1"/>
</dbReference>
<comment type="similarity">
    <text evidence="1">Belongs to the sulfatase family.</text>
</comment>
<evidence type="ECO:0000313" key="8">
    <source>
        <dbReference type="Proteomes" id="UP000634206"/>
    </source>
</evidence>
<evidence type="ECO:0000259" key="6">
    <source>
        <dbReference type="Pfam" id="PF00884"/>
    </source>
</evidence>
<dbReference type="Pfam" id="PF00884">
    <property type="entry name" value="Sulfatase"/>
    <property type="match status" value="1"/>
</dbReference>
<evidence type="ECO:0000256" key="5">
    <source>
        <dbReference type="SAM" id="SignalP"/>
    </source>
</evidence>
<name>A0AAE2SDW1_9BACT</name>
<dbReference type="InterPro" id="IPR000917">
    <property type="entry name" value="Sulfatase_N"/>
</dbReference>
<dbReference type="RefSeq" id="WP_309489794.1">
    <property type="nucleotide sequence ID" value="NZ_JAENIG010000005.1"/>
</dbReference>
<keyword evidence="8" id="KW-1185">Reference proteome</keyword>
<dbReference type="PANTHER" id="PTHR42693">
    <property type="entry name" value="ARYLSULFATASE FAMILY MEMBER"/>
    <property type="match status" value="1"/>
</dbReference>
<evidence type="ECO:0000256" key="1">
    <source>
        <dbReference type="ARBA" id="ARBA00008779"/>
    </source>
</evidence>
<evidence type="ECO:0000256" key="2">
    <source>
        <dbReference type="ARBA" id="ARBA00022723"/>
    </source>
</evidence>
<proteinExistence type="inferred from homology"/>
<dbReference type="Gene3D" id="3.30.1120.10">
    <property type="match status" value="1"/>
</dbReference>
<evidence type="ECO:0000256" key="3">
    <source>
        <dbReference type="ARBA" id="ARBA00022801"/>
    </source>
</evidence>
<evidence type="ECO:0000256" key="4">
    <source>
        <dbReference type="ARBA" id="ARBA00022837"/>
    </source>
</evidence>
<comment type="caution">
    <text evidence="7">The sequence shown here is derived from an EMBL/GenBank/DDBJ whole genome shotgun (WGS) entry which is preliminary data.</text>
</comment>
<keyword evidence="3" id="KW-0378">Hydrolase</keyword>
<feature type="chain" id="PRO_5042262052" evidence="5">
    <location>
        <begin position="23"/>
        <end position="521"/>
    </location>
</feature>
<dbReference type="PANTHER" id="PTHR42693:SF53">
    <property type="entry name" value="ENDO-4-O-SULFATASE"/>
    <property type="match status" value="1"/>
</dbReference>
<dbReference type="InterPro" id="IPR024607">
    <property type="entry name" value="Sulfatase_CS"/>
</dbReference>
<sequence>MKKLTVHLLACFCTAASSLVAAAERPNIVLILADDLGYGDLGCYGAKMIQTPNIDQLAADGRRFTDAHSASAVCSPSRYGLMTGRYPHRKNFWGPCLNNTELTIETDRETISSLLKKAGYQTAFFGKWHLGFGEKAPNWNGDLKPGPLEVGFDYFYGIPCANSVPPFVYVENHRVVGLDAKDPIKAGGKNYVKTMEGKGAGRIGGGKVAHDLYVDDQIGTNLTQRSVKWLQQTDQKKPFFLMLSTTNIHHPFTPDQQFVGTSKAGAYGDFTHELDWMTGQIMKALEKQGVADNTLVIFTSDNGGMLNQEGQRAVQKGHPINGDLLGSKFGAWEGGHRIPMIVRWPGKVPAGTTSDALISHIDWLATLADIVDRPLENPEDSLNQLTTLISSPESPVRETLVICPNSPYHLSIRKGDWVYIPQRGEGGFQTQKMGAHNVGGPISVKLMQKQNSDIVNGKIRRDAPYEQLYHLAKDPSQRHNVIKSHPEVASELAAMLQQEQAKIPKTKRIGWINIRKAPKKK</sequence>
<reference evidence="7" key="1">
    <citation type="submission" date="2021-01" db="EMBL/GenBank/DDBJ databases">
        <title>Modified the classification status of verrucomicrobia.</title>
        <authorList>
            <person name="Feng X."/>
        </authorList>
    </citation>
    <scope>NUCLEOTIDE SEQUENCE</scope>
    <source>
        <strain evidence="7">5K15</strain>
    </source>
</reference>
<dbReference type="GO" id="GO:0004065">
    <property type="term" value="F:arylsulfatase activity"/>
    <property type="evidence" value="ECO:0007669"/>
    <property type="project" value="TreeGrafter"/>
</dbReference>
<dbReference type="Proteomes" id="UP000634206">
    <property type="component" value="Unassembled WGS sequence"/>
</dbReference>
<dbReference type="GO" id="GO:0046872">
    <property type="term" value="F:metal ion binding"/>
    <property type="evidence" value="ECO:0007669"/>
    <property type="project" value="UniProtKB-KW"/>
</dbReference>